<organism evidence="2 3">
    <name type="scientific">Letharia lupina</name>
    <dbReference type="NCBI Taxonomy" id="560253"/>
    <lineage>
        <taxon>Eukaryota</taxon>
        <taxon>Fungi</taxon>
        <taxon>Dikarya</taxon>
        <taxon>Ascomycota</taxon>
        <taxon>Pezizomycotina</taxon>
        <taxon>Lecanoromycetes</taxon>
        <taxon>OSLEUM clade</taxon>
        <taxon>Lecanoromycetidae</taxon>
        <taxon>Lecanorales</taxon>
        <taxon>Lecanorineae</taxon>
        <taxon>Parmeliaceae</taxon>
        <taxon>Letharia</taxon>
    </lineage>
</organism>
<accession>A0A8H6CKP5</accession>
<evidence type="ECO:0000256" key="1">
    <source>
        <dbReference type="SAM" id="MobiDB-lite"/>
    </source>
</evidence>
<feature type="compositionally biased region" description="Low complexity" evidence="1">
    <location>
        <begin position="83"/>
        <end position="101"/>
    </location>
</feature>
<dbReference type="GeneID" id="59338821"/>
<name>A0A8H6CKP5_9LECA</name>
<keyword evidence="3" id="KW-1185">Reference proteome</keyword>
<protein>
    <submittedName>
        <fullName evidence="2">Uncharacterized protein</fullName>
    </submittedName>
</protein>
<feature type="region of interest" description="Disordered" evidence="1">
    <location>
        <begin position="1"/>
        <end position="110"/>
    </location>
</feature>
<sequence length="173" mass="18967">MSAASYYDKAATQEETSHLSSTSGQQPGPMHSGTQGYGQDMREGMNEQQQQRGVPQEGYNQQSGNGIYNGQEPNMGNTNYAHGAQQMNGNNNNYAQGAQQMEGNGAQGAVADDRDTITKLLDRIEKKFGGDRFNNPENAEKNKELNANILKRVKQVMGMVMQRGPGMLMNMVK</sequence>
<dbReference type="Proteomes" id="UP000593566">
    <property type="component" value="Unassembled WGS sequence"/>
</dbReference>
<comment type="caution">
    <text evidence="2">The sequence shown here is derived from an EMBL/GenBank/DDBJ whole genome shotgun (WGS) entry which is preliminary data.</text>
</comment>
<evidence type="ECO:0000313" key="2">
    <source>
        <dbReference type="EMBL" id="KAF6225233.1"/>
    </source>
</evidence>
<gene>
    <name evidence="2" type="ORF">HO133_010430</name>
</gene>
<proteinExistence type="predicted"/>
<evidence type="ECO:0000313" key="3">
    <source>
        <dbReference type="Proteomes" id="UP000593566"/>
    </source>
</evidence>
<dbReference type="EMBL" id="JACCJB010000008">
    <property type="protein sequence ID" value="KAF6225233.1"/>
    <property type="molecule type" value="Genomic_DNA"/>
</dbReference>
<feature type="compositionally biased region" description="Polar residues" evidence="1">
    <location>
        <begin position="46"/>
        <end position="80"/>
    </location>
</feature>
<reference evidence="2 3" key="1">
    <citation type="journal article" date="2020" name="Genomics">
        <title>Complete, high-quality genomes from long-read metagenomic sequencing of two wolf lichen thalli reveals enigmatic genome architecture.</title>
        <authorList>
            <person name="McKenzie S.K."/>
            <person name="Walston R.F."/>
            <person name="Allen J.L."/>
        </authorList>
    </citation>
    <scope>NUCLEOTIDE SEQUENCE [LARGE SCALE GENOMIC DNA]</scope>
    <source>
        <strain evidence="2">WasteWater1</strain>
    </source>
</reference>
<dbReference type="AlphaFoldDB" id="A0A8H6CKP5"/>
<dbReference type="RefSeq" id="XP_037154100.1">
    <property type="nucleotide sequence ID" value="XM_037301283.1"/>
</dbReference>